<feature type="region of interest" description="Disordered" evidence="1">
    <location>
        <begin position="265"/>
        <end position="286"/>
    </location>
</feature>
<feature type="compositionally biased region" description="Gly residues" evidence="1">
    <location>
        <begin position="35"/>
        <end position="44"/>
    </location>
</feature>
<feature type="compositionally biased region" description="Polar residues" evidence="1">
    <location>
        <begin position="9"/>
        <end position="20"/>
    </location>
</feature>
<organism evidence="2 3">
    <name type="scientific">Plakobranchus ocellatus</name>
    <dbReference type="NCBI Taxonomy" id="259542"/>
    <lineage>
        <taxon>Eukaryota</taxon>
        <taxon>Metazoa</taxon>
        <taxon>Spiralia</taxon>
        <taxon>Lophotrochozoa</taxon>
        <taxon>Mollusca</taxon>
        <taxon>Gastropoda</taxon>
        <taxon>Heterobranchia</taxon>
        <taxon>Euthyneura</taxon>
        <taxon>Panpulmonata</taxon>
        <taxon>Sacoglossa</taxon>
        <taxon>Placobranchoidea</taxon>
        <taxon>Plakobranchidae</taxon>
        <taxon>Plakobranchus</taxon>
    </lineage>
</organism>
<feature type="compositionally biased region" description="Polar residues" evidence="1">
    <location>
        <begin position="275"/>
        <end position="286"/>
    </location>
</feature>
<comment type="caution">
    <text evidence="2">The sequence shown here is derived from an EMBL/GenBank/DDBJ whole genome shotgun (WGS) entry which is preliminary data.</text>
</comment>
<name>A0AAV4AGE8_9GAST</name>
<feature type="compositionally biased region" description="Basic residues" evidence="1">
    <location>
        <begin position="86"/>
        <end position="100"/>
    </location>
</feature>
<feature type="compositionally biased region" description="Polar residues" evidence="1">
    <location>
        <begin position="53"/>
        <end position="63"/>
    </location>
</feature>
<sequence length="683" mass="73111">MAGTKVISRESSAMDSTLTKSHPRSQPVITRRSASGGGDSGTAGLGHTRSHTMDSTATLGQSKSRSRNGHGLTNGILNSTGANKDHRNHSSQHYQHKHSRVVGSHTTKTFTSSNNKPVHSGNSHTSTFERNHTSDLPLHHNAGTMVSDSNNNNNSTNIVNKNNSGEGGQNNVQIPRKSSRRTVSLPKAGSRLFSQNFHQNALSSSTDVGNRNRNSNPNTIISSATTCSHNLSDIFIATNTNNVFPPIPGGHVIAARLSSDDGLSNLESGVKGEPSSLSPRNPSGTAISRLSVRGALAGAGPSVPTSPPEVPLSRLHFLSEPTFDSLHPRTPPIKSSHNMINGAGGSAMATGADRRNIKGTDNSCAAPSSNMIRNSSLSPEDYATQQQQPFSPVSSSERAKGKFEKKIQLSAVTEGSITSQLPSSNGNKTATGAEGAVGSGAVVNNTSTNAFNNSNSFSKDSNKTKPRKDNTKALPKIYPPEEPFSIRKKIEQFRKWHEEQYIDKLKRFESDVVGGGAGRESSPGGVRTGNLQNASNGLVDYAKVLEGKIAAGNSENVNYGDFVAVSVEIGGLAGKAEPQKTYLQHFGRDPETCNRKHAVTTIVSRDGPERVTEPPQARPISAATWKTWRDVNTSDAYKDVKKYIRDNDLMDEEREAWIKSWIADVEQAMGDVGDQSPLSQRAK</sequence>
<feature type="region of interest" description="Disordered" evidence="1">
    <location>
        <begin position="447"/>
        <end position="479"/>
    </location>
</feature>
<feature type="region of interest" description="Disordered" evidence="1">
    <location>
        <begin position="322"/>
        <end position="402"/>
    </location>
</feature>
<feature type="region of interest" description="Disordered" evidence="1">
    <location>
        <begin position="1"/>
        <end position="183"/>
    </location>
</feature>
<feature type="compositionally biased region" description="Basic and acidic residues" evidence="1">
    <location>
        <begin position="460"/>
        <end position="471"/>
    </location>
</feature>
<dbReference type="AlphaFoldDB" id="A0AAV4AGE8"/>
<feature type="compositionally biased region" description="Polar residues" evidence="1">
    <location>
        <begin position="359"/>
        <end position="378"/>
    </location>
</feature>
<protein>
    <submittedName>
        <fullName evidence="2">Uncharacterized protein</fullName>
    </submittedName>
</protein>
<proteinExistence type="predicted"/>
<reference evidence="2 3" key="1">
    <citation type="journal article" date="2021" name="Elife">
        <title>Chloroplast acquisition without the gene transfer in kleptoplastic sea slugs, Plakobranchus ocellatus.</title>
        <authorList>
            <person name="Maeda T."/>
            <person name="Takahashi S."/>
            <person name="Yoshida T."/>
            <person name="Shimamura S."/>
            <person name="Takaki Y."/>
            <person name="Nagai Y."/>
            <person name="Toyoda A."/>
            <person name="Suzuki Y."/>
            <person name="Arimoto A."/>
            <person name="Ishii H."/>
            <person name="Satoh N."/>
            <person name="Nishiyama T."/>
            <person name="Hasebe M."/>
            <person name="Maruyama T."/>
            <person name="Minagawa J."/>
            <person name="Obokata J."/>
            <person name="Shigenobu S."/>
        </authorList>
    </citation>
    <scope>NUCLEOTIDE SEQUENCE [LARGE SCALE GENOMIC DNA]</scope>
</reference>
<feature type="compositionally biased region" description="Low complexity" evidence="1">
    <location>
        <begin position="147"/>
        <end position="164"/>
    </location>
</feature>
<dbReference type="Proteomes" id="UP000735302">
    <property type="component" value="Unassembled WGS sequence"/>
</dbReference>
<feature type="compositionally biased region" description="Low complexity" evidence="1">
    <location>
        <begin position="447"/>
        <end position="459"/>
    </location>
</feature>
<evidence type="ECO:0000313" key="3">
    <source>
        <dbReference type="Proteomes" id="UP000735302"/>
    </source>
</evidence>
<gene>
    <name evidence="2" type="ORF">PoB_003676100</name>
</gene>
<feature type="compositionally biased region" description="Polar residues" evidence="1">
    <location>
        <begin position="104"/>
        <end position="126"/>
    </location>
</feature>
<accession>A0AAV4AGE8</accession>
<dbReference type="EMBL" id="BLXT01004148">
    <property type="protein sequence ID" value="GFO10256.1"/>
    <property type="molecule type" value="Genomic_DNA"/>
</dbReference>
<feature type="compositionally biased region" description="Low complexity" evidence="1">
    <location>
        <begin position="385"/>
        <end position="396"/>
    </location>
</feature>
<keyword evidence="3" id="KW-1185">Reference proteome</keyword>
<evidence type="ECO:0000256" key="1">
    <source>
        <dbReference type="SAM" id="MobiDB-lite"/>
    </source>
</evidence>
<evidence type="ECO:0000313" key="2">
    <source>
        <dbReference type="EMBL" id="GFO10256.1"/>
    </source>
</evidence>